<dbReference type="EMBL" id="MOOB01000084">
    <property type="protein sequence ID" value="OQE74114.1"/>
    <property type="molecule type" value="Genomic_DNA"/>
</dbReference>
<organism evidence="4 7">
    <name type="scientific">Penicillium nalgiovense</name>
    <dbReference type="NCBI Taxonomy" id="60175"/>
    <lineage>
        <taxon>Eukaryota</taxon>
        <taxon>Fungi</taxon>
        <taxon>Dikarya</taxon>
        <taxon>Ascomycota</taxon>
        <taxon>Pezizomycotina</taxon>
        <taxon>Eurotiomycetes</taxon>
        <taxon>Eurotiomycetidae</taxon>
        <taxon>Eurotiales</taxon>
        <taxon>Aspergillaceae</taxon>
        <taxon>Penicillium</taxon>
    </lineage>
</organism>
<dbReference type="AlphaFoldDB" id="A0A1V6WBF5"/>
<evidence type="ECO:0000259" key="3">
    <source>
        <dbReference type="PROSITE" id="PS51253"/>
    </source>
</evidence>
<proteinExistence type="predicted"/>
<dbReference type="Pfam" id="PF05225">
    <property type="entry name" value="HTH_psq"/>
    <property type="match status" value="1"/>
</dbReference>
<evidence type="ECO:0000313" key="7">
    <source>
        <dbReference type="Proteomes" id="UP000191691"/>
    </source>
</evidence>
<accession>A0A1V6WBF5</accession>
<dbReference type="InterPro" id="IPR009057">
    <property type="entry name" value="Homeodomain-like_sf"/>
</dbReference>
<dbReference type="EMBL" id="MOOB01000316">
    <property type="protein sequence ID" value="OQE60103.1"/>
    <property type="molecule type" value="Genomic_DNA"/>
</dbReference>
<feature type="non-terminal residue" evidence="4">
    <location>
        <position position="113"/>
    </location>
</feature>
<dbReference type="OMA" id="RATSRVN"/>
<evidence type="ECO:0000313" key="6">
    <source>
        <dbReference type="EMBL" id="OQE78721.1"/>
    </source>
</evidence>
<dbReference type="InterPro" id="IPR006600">
    <property type="entry name" value="HTH_CenpB_DNA-bd_dom"/>
</dbReference>
<protein>
    <recommendedName>
        <fullName evidence="3">HTH CENPB-type domain-containing protein</fullName>
    </recommendedName>
</protein>
<dbReference type="InterPro" id="IPR007889">
    <property type="entry name" value="HTH_Psq"/>
</dbReference>
<evidence type="ECO:0000313" key="5">
    <source>
        <dbReference type="EMBL" id="OQE74114.1"/>
    </source>
</evidence>
<comment type="caution">
    <text evidence="4">The sequence shown here is derived from an EMBL/GenBank/DDBJ whole genome shotgun (WGS) entry which is preliminary data.</text>
</comment>
<dbReference type="SUPFAM" id="SSF46689">
    <property type="entry name" value="Homeodomain-like"/>
    <property type="match status" value="1"/>
</dbReference>
<dbReference type="GO" id="GO:0003677">
    <property type="term" value="F:DNA binding"/>
    <property type="evidence" value="ECO:0007669"/>
    <property type="project" value="UniProtKB-KW"/>
</dbReference>
<gene>
    <name evidence="6" type="ORF">PENNAL_c0054G00928</name>
    <name evidence="5" type="ORF">PENNAL_c0084G05948</name>
    <name evidence="4" type="ORF">PENNAL_c0316G11570</name>
</gene>
<dbReference type="EMBL" id="MOOB01000054">
    <property type="protein sequence ID" value="OQE78721.1"/>
    <property type="molecule type" value="Genomic_DNA"/>
</dbReference>
<keyword evidence="7" id="KW-1185">Reference proteome</keyword>
<reference evidence="4" key="1">
    <citation type="submission" date="2016-10" db="EMBL/GenBank/DDBJ databases">
        <title>Uncovering the secondary metabolism of Penicillium species provides insights into the evolution of 6-MSA pathways.</title>
        <authorList>
            <person name="Nielsen J.C."/>
            <person name="Nielsen J."/>
        </authorList>
    </citation>
    <scope>NUCLEOTIDE SEQUENCE [LARGE SCALE GENOMIC DNA]</scope>
    <source>
        <strain evidence="4">IBT 13039</strain>
    </source>
</reference>
<name>A0A1V6WBF5_PENNA</name>
<dbReference type="PROSITE" id="PS51253">
    <property type="entry name" value="HTH_CENPB"/>
    <property type="match status" value="1"/>
</dbReference>
<keyword evidence="1" id="KW-0238">DNA-binding</keyword>
<evidence type="ECO:0000313" key="4">
    <source>
        <dbReference type="EMBL" id="OQE60103.1"/>
    </source>
</evidence>
<sequence length="113" mass="12544">MPPIRSQSSANSTEQEGRILLAIQAFKNGDITSVALAARTYKVPRTTLRHRLSGVQHRAISRANSHKLTQIEEESLEKWILSMDARGSAPRPSIVREMANLLLEKRGTTPVLS</sequence>
<keyword evidence="2" id="KW-0539">Nucleus</keyword>
<evidence type="ECO:0000256" key="1">
    <source>
        <dbReference type="ARBA" id="ARBA00023125"/>
    </source>
</evidence>
<dbReference type="Proteomes" id="UP000191691">
    <property type="component" value="Unassembled WGS sequence"/>
</dbReference>
<dbReference type="Gene3D" id="1.10.10.60">
    <property type="entry name" value="Homeodomain-like"/>
    <property type="match status" value="1"/>
</dbReference>
<dbReference type="Pfam" id="PF03221">
    <property type="entry name" value="HTH_Tnp_Tc5"/>
    <property type="match status" value="1"/>
</dbReference>
<reference evidence="7" key="2">
    <citation type="journal article" date="2017" name="Nat. Microbiol.">
        <title>Global analysis of biosynthetic gene clusters reveals vast potential of secondary metabolite production in Penicillium species.</title>
        <authorList>
            <person name="Nielsen J.C."/>
            <person name="Grijseels S."/>
            <person name="Prigent S."/>
            <person name="Ji B."/>
            <person name="Dainat J."/>
            <person name="Nielsen K.F."/>
            <person name="Frisvad J.C."/>
            <person name="Workman M."/>
            <person name="Nielsen J."/>
        </authorList>
    </citation>
    <scope>NUCLEOTIDE SEQUENCE [LARGE SCALE GENOMIC DNA]</scope>
    <source>
        <strain evidence="7">IBT 13039</strain>
    </source>
</reference>
<evidence type="ECO:0000256" key="2">
    <source>
        <dbReference type="ARBA" id="ARBA00023242"/>
    </source>
</evidence>
<feature type="domain" description="HTH CENPB-type" evidence="3">
    <location>
        <begin position="60"/>
        <end position="113"/>
    </location>
</feature>